<dbReference type="Pfam" id="PF16729">
    <property type="entry name" value="DUF5067"/>
    <property type="match status" value="1"/>
</dbReference>
<reference evidence="5 6" key="1">
    <citation type="journal article" date="2015" name="Genome Announc.">
        <title>Expanding the biotechnology potential of lactobacilli through comparative genomics of 213 strains and associated genera.</title>
        <authorList>
            <person name="Sun Z."/>
            <person name="Harris H.M."/>
            <person name="McCann A."/>
            <person name="Guo C."/>
            <person name="Argimon S."/>
            <person name="Zhang W."/>
            <person name="Yang X."/>
            <person name="Jeffery I.B."/>
            <person name="Cooney J.C."/>
            <person name="Kagawa T.F."/>
            <person name="Liu W."/>
            <person name="Song Y."/>
            <person name="Salvetti E."/>
            <person name="Wrobel A."/>
            <person name="Rasinkangas P."/>
            <person name="Parkhill J."/>
            <person name="Rea M.C."/>
            <person name="O'Sullivan O."/>
            <person name="Ritari J."/>
            <person name="Douillard F.P."/>
            <person name="Paul Ross R."/>
            <person name="Yang R."/>
            <person name="Briner A.E."/>
            <person name="Felis G.E."/>
            <person name="de Vos W.M."/>
            <person name="Barrangou R."/>
            <person name="Klaenhammer T.R."/>
            <person name="Caufield P.W."/>
            <person name="Cui Y."/>
            <person name="Zhang H."/>
            <person name="O'Toole P.W."/>
        </authorList>
    </citation>
    <scope>NUCLEOTIDE SEQUENCE [LARGE SCALE GENOMIC DNA]</scope>
    <source>
        <strain evidence="5 6">DSM 17758</strain>
    </source>
</reference>
<organism evidence="5 6">
    <name type="scientific">Lapidilactobacillus concavus DSM 17758</name>
    <dbReference type="NCBI Taxonomy" id="1423735"/>
    <lineage>
        <taxon>Bacteria</taxon>
        <taxon>Bacillati</taxon>
        <taxon>Bacillota</taxon>
        <taxon>Bacilli</taxon>
        <taxon>Lactobacillales</taxon>
        <taxon>Lactobacillaceae</taxon>
        <taxon>Lapidilactobacillus</taxon>
    </lineage>
</organism>
<dbReference type="AlphaFoldDB" id="A0A0R1VQY1"/>
<gene>
    <name evidence="5" type="ORF">FC15_GL000678</name>
</gene>
<dbReference type="Proteomes" id="UP000051315">
    <property type="component" value="Unassembled WGS sequence"/>
</dbReference>
<evidence type="ECO:0000256" key="1">
    <source>
        <dbReference type="ARBA" id="ARBA00022729"/>
    </source>
</evidence>
<dbReference type="STRING" id="1423735.FC15_GL000678"/>
<dbReference type="PROSITE" id="PS51257">
    <property type="entry name" value="PROKAR_LIPOPROTEIN"/>
    <property type="match status" value="1"/>
</dbReference>
<evidence type="ECO:0000256" key="3">
    <source>
        <dbReference type="SAM" id="SignalP"/>
    </source>
</evidence>
<keyword evidence="1 3" id="KW-0732">Signal</keyword>
<dbReference type="Gene3D" id="2.60.40.1240">
    <property type="match status" value="1"/>
</dbReference>
<dbReference type="InterPro" id="IPR029050">
    <property type="entry name" value="Immunoprotect_excell_Ig-like"/>
</dbReference>
<evidence type="ECO:0000256" key="2">
    <source>
        <dbReference type="SAM" id="MobiDB-lite"/>
    </source>
</evidence>
<feature type="region of interest" description="Disordered" evidence="2">
    <location>
        <begin position="20"/>
        <end position="73"/>
    </location>
</feature>
<dbReference type="RefSeq" id="WP_057825623.1">
    <property type="nucleotide sequence ID" value="NZ_AZFX01000092.1"/>
</dbReference>
<evidence type="ECO:0000259" key="4">
    <source>
        <dbReference type="Pfam" id="PF16729"/>
    </source>
</evidence>
<protein>
    <recommendedName>
        <fullName evidence="4">DUF5067 domain-containing protein</fullName>
    </recommendedName>
</protein>
<accession>A0A0R1VQY1</accession>
<name>A0A0R1VQY1_9LACO</name>
<dbReference type="EMBL" id="AZFX01000092">
    <property type="protein sequence ID" value="KRM08174.1"/>
    <property type="molecule type" value="Genomic_DNA"/>
</dbReference>
<feature type="chain" id="PRO_5038410417" description="DUF5067 domain-containing protein" evidence="3">
    <location>
        <begin position="20"/>
        <end position="211"/>
    </location>
</feature>
<proteinExistence type="predicted"/>
<dbReference type="InterPro" id="IPR031989">
    <property type="entry name" value="DUF5067"/>
</dbReference>
<dbReference type="OrthoDB" id="2298506at2"/>
<evidence type="ECO:0000313" key="6">
    <source>
        <dbReference type="Proteomes" id="UP000051315"/>
    </source>
</evidence>
<comment type="caution">
    <text evidence="5">The sequence shown here is derived from an EMBL/GenBank/DDBJ whole genome shotgun (WGS) entry which is preliminary data.</text>
</comment>
<feature type="compositionally biased region" description="Basic and acidic residues" evidence="2">
    <location>
        <begin position="26"/>
        <end position="60"/>
    </location>
</feature>
<keyword evidence="6" id="KW-1185">Reference proteome</keyword>
<feature type="domain" description="DUF5067" evidence="4">
    <location>
        <begin position="71"/>
        <end position="197"/>
    </location>
</feature>
<evidence type="ECO:0000313" key="5">
    <source>
        <dbReference type="EMBL" id="KRM08174.1"/>
    </source>
</evidence>
<sequence>MKKSIILATALGLSLTLAACGNSSDDSAKKSSEPRVEKASKVDSKKESEKSSKAKAESSKKAASSSKSIPTTDDQDWFFQDPVFYADMETMKLTKTEVRDGAEDNTKVLVIYNTIHNNSDKEQDPSNFYMVIHAKQKTDTSNVNLDPGTLALDENGNNPLQAQEDNLNNSLLPGKTVETVMMFKLVNDTPVTIEFSNEDFTTIGTKTINVN</sequence>
<dbReference type="PATRIC" id="fig|1423735.3.peg.711"/>
<feature type="signal peptide" evidence="3">
    <location>
        <begin position="1"/>
        <end position="19"/>
    </location>
</feature>